<dbReference type="GO" id="GO:0006400">
    <property type="term" value="P:tRNA modification"/>
    <property type="evidence" value="ECO:0007669"/>
    <property type="project" value="TreeGrafter"/>
</dbReference>
<protein>
    <recommendedName>
        <fullName evidence="10">tRNA dimethylallyltransferase</fullName>
        <ecNumber evidence="10">2.5.1.75</ecNumber>
    </recommendedName>
    <alternativeName>
        <fullName evidence="10">Dimethylallyl diphosphate:tRNA dimethylallyltransferase</fullName>
        <shortName evidence="10">DMAPP:tRNA dimethylallyltransferase</shortName>
        <shortName evidence="10">DMATase</shortName>
    </alternativeName>
    <alternativeName>
        <fullName evidence="10">Isopentenyl-diphosphate:tRNA isopentenyltransferase</fullName>
        <shortName evidence="10">IPP transferase</shortName>
        <shortName evidence="10">IPPT</shortName>
        <shortName evidence="10">IPTase</shortName>
    </alternativeName>
</protein>
<dbReference type="PANTHER" id="PTHR11088">
    <property type="entry name" value="TRNA DIMETHYLALLYLTRANSFERASE"/>
    <property type="match status" value="1"/>
</dbReference>
<dbReference type="OrthoDB" id="9776390at2"/>
<dbReference type="NCBIfam" id="TIGR00174">
    <property type="entry name" value="miaA"/>
    <property type="match status" value="1"/>
</dbReference>
<feature type="region of interest" description="Interaction with substrate tRNA" evidence="10">
    <location>
        <begin position="161"/>
        <end position="165"/>
    </location>
</feature>
<dbReference type="HAMAP" id="MF_00185">
    <property type="entry name" value="IPP_trans"/>
    <property type="match status" value="1"/>
</dbReference>
<dbReference type="Gene3D" id="1.10.20.140">
    <property type="match status" value="1"/>
</dbReference>
<feature type="region of interest" description="Interaction with substrate tRNA" evidence="10">
    <location>
        <begin position="37"/>
        <end position="40"/>
    </location>
</feature>
<dbReference type="RefSeq" id="WP_066857773.1">
    <property type="nucleotide sequence ID" value="NZ_JXMS01000031.1"/>
</dbReference>
<comment type="catalytic activity">
    <reaction evidence="9 10 11">
        <text>adenosine(37) in tRNA + dimethylallyl diphosphate = N(6)-dimethylallyladenosine(37) in tRNA + diphosphate</text>
        <dbReference type="Rhea" id="RHEA:26482"/>
        <dbReference type="Rhea" id="RHEA-COMP:10162"/>
        <dbReference type="Rhea" id="RHEA-COMP:10375"/>
        <dbReference type="ChEBI" id="CHEBI:33019"/>
        <dbReference type="ChEBI" id="CHEBI:57623"/>
        <dbReference type="ChEBI" id="CHEBI:74411"/>
        <dbReference type="ChEBI" id="CHEBI:74415"/>
        <dbReference type="EC" id="2.5.1.75"/>
    </reaction>
</comment>
<comment type="similarity">
    <text evidence="3 10 13">Belongs to the IPP transferase family.</text>
</comment>
<keyword evidence="6 10" id="KW-0547">Nucleotide-binding</keyword>
<evidence type="ECO:0000256" key="13">
    <source>
        <dbReference type="RuleBase" id="RU003785"/>
    </source>
</evidence>
<dbReference type="Gene3D" id="3.40.50.300">
    <property type="entry name" value="P-loop containing nucleotide triphosphate hydrolases"/>
    <property type="match status" value="1"/>
</dbReference>
<evidence type="ECO:0000313" key="15">
    <source>
        <dbReference type="Proteomes" id="UP000091979"/>
    </source>
</evidence>
<comment type="cofactor">
    <cofactor evidence="1 10">
        <name>Mg(2+)</name>
        <dbReference type="ChEBI" id="CHEBI:18420"/>
    </cofactor>
</comment>
<name>A0A1B7X9Q8_9BACT</name>
<comment type="caution">
    <text evidence="10">Lacks conserved residue(s) required for the propagation of feature annotation.</text>
</comment>
<comment type="function">
    <text evidence="2 10 12">Catalyzes the transfer of a dimethylallyl group onto the adenine at position 37 in tRNAs that read codons beginning with uridine, leading to the formation of N6-(dimethylallyl)adenosine (i(6)A).</text>
</comment>
<dbReference type="STRING" id="1560234.SP90_14370"/>
<dbReference type="AlphaFoldDB" id="A0A1B7X9Q8"/>
<organism evidence="14 15">
    <name type="scientific">Halodesulfovibrio spirochaetisodalis</name>
    <dbReference type="NCBI Taxonomy" id="1560234"/>
    <lineage>
        <taxon>Bacteria</taxon>
        <taxon>Pseudomonadati</taxon>
        <taxon>Thermodesulfobacteriota</taxon>
        <taxon>Desulfovibrionia</taxon>
        <taxon>Desulfovibrionales</taxon>
        <taxon>Desulfovibrionaceae</taxon>
        <taxon>Halodesulfovibrio</taxon>
    </lineage>
</organism>
<feature type="site" description="Interaction with substrate tRNA" evidence="10">
    <location>
        <position position="103"/>
    </location>
</feature>
<feature type="binding site" evidence="10">
    <location>
        <begin position="12"/>
        <end position="19"/>
    </location>
    <ligand>
        <name>ATP</name>
        <dbReference type="ChEBI" id="CHEBI:30616"/>
    </ligand>
</feature>
<evidence type="ECO:0000256" key="11">
    <source>
        <dbReference type="RuleBase" id="RU003783"/>
    </source>
</evidence>
<reference evidence="14 15" key="1">
    <citation type="submission" date="2015-01" db="EMBL/GenBank/DDBJ databases">
        <title>Desulfovibrio sp. JC271 draft genome sequence.</title>
        <authorList>
            <person name="Shivani Y."/>
            <person name="Subhash Y."/>
            <person name="Sasikala C."/>
            <person name="Ramana C.V."/>
        </authorList>
    </citation>
    <scope>NUCLEOTIDE SEQUENCE [LARGE SCALE GENOMIC DNA]</scope>
    <source>
        <strain evidence="14 15">JC271</strain>
    </source>
</reference>
<comment type="subunit">
    <text evidence="10">Monomer.</text>
</comment>
<keyword evidence="7 10" id="KW-0067">ATP-binding</keyword>
<evidence type="ECO:0000256" key="4">
    <source>
        <dbReference type="ARBA" id="ARBA00022679"/>
    </source>
</evidence>
<evidence type="ECO:0000256" key="10">
    <source>
        <dbReference type="HAMAP-Rule" id="MF_00185"/>
    </source>
</evidence>
<feature type="site" description="Interaction with substrate tRNA" evidence="10">
    <location>
        <position position="119"/>
    </location>
</feature>
<dbReference type="InterPro" id="IPR018022">
    <property type="entry name" value="IPT"/>
</dbReference>
<accession>A0A1B7X9Q8</accession>
<dbReference type="GO" id="GO:0052381">
    <property type="term" value="F:tRNA dimethylallyltransferase activity"/>
    <property type="evidence" value="ECO:0007669"/>
    <property type="project" value="UniProtKB-UniRule"/>
</dbReference>
<dbReference type="EC" id="2.5.1.75" evidence="10"/>
<evidence type="ECO:0000256" key="9">
    <source>
        <dbReference type="ARBA" id="ARBA00049563"/>
    </source>
</evidence>
<dbReference type="PANTHER" id="PTHR11088:SF60">
    <property type="entry name" value="TRNA DIMETHYLALLYLTRANSFERASE"/>
    <property type="match status" value="1"/>
</dbReference>
<feature type="binding site" evidence="10">
    <location>
        <begin position="14"/>
        <end position="19"/>
    </location>
    <ligand>
        <name>substrate</name>
    </ligand>
</feature>
<dbReference type="Proteomes" id="UP000091979">
    <property type="component" value="Unassembled WGS sequence"/>
</dbReference>
<evidence type="ECO:0000256" key="12">
    <source>
        <dbReference type="RuleBase" id="RU003784"/>
    </source>
</evidence>
<dbReference type="SUPFAM" id="SSF52540">
    <property type="entry name" value="P-loop containing nucleoside triphosphate hydrolases"/>
    <property type="match status" value="1"/>
</dbReference>
<dbReference type="PATRIC" id="fig|1560234.3.peg.2157"/>
<dbReference type="EMBL" id="JXMS01000031">
    <property type="protein sequence ID" value="OBQ46077.1"/>
    <property type="molecule type" value="Genomic_DNA"/>
</dbReference>
<dbReference type="Pfam" id="PF01715">
    <property type="entry name" value="IPPT"/>
    <property type="match status" value="1"/>
</dbReference>
<sequence>MSKKIPIVCLVGPTGAGKTAASFNLCRTFNGGVINLDSRQVYRDFPIITAQPTAEEQQVCPHKLYGFLKTEDKIDVGKFMDMATDAIHTTREEGLLPMLVGGTGFYLKALLEGLAQIPRIDQSYTDDTEAEMAERGSAPMHEDLIKIDPDYAAKIHFNDSQRICRALAVYRATGKTFTWWHAQPMTPTPFRGVRLGIDVTLDELTPLLGKRIDLMLEAGAIEEAREALKHNDDPESFGWSGIGCAELYQYITGSMSLEDCKKLWLKNTRAYAKRQLTWFRKDKEIIWVKPKDFERMNQEVARFLAE</sequence>
<evidence type="ECO:0000256" key="5">
    <source>
        <dbReference type="ARBA" id="ARBA00022694"/>
    </source>
</evidence>
<proteinExistence type="inferred from homology"/>
<evidence type="ECO:0000256" key="8">
    <source>
        <dbReference type="ARBA" id="ARBA00022842"/>
    </source>
</evidence>
<gene>
    <name evidence="10" type="primary">miaA</name>
    <name evidence="14" type="ORF">SP90_14370</name>
</gene>
<evidence type="ECO:0000256" key="6">
    <source>
        <dbReference type="ARBA" id="ARBA00022741"/>
    </source>
</evidence>
<keyword evidence="4 10" id="KW-0808">Transferase</keyword>
<evidence type="ECO:0000256" key="3">
    <source>
        <dbReference type="ARBA" id="ARBA00005842"/>
    </source>
</evidence>
<keyword evidence="5 10" id="KW-0819">tRNA processing</keyword>
<evidence type="ECO:0000256" key="2">
    <source>
        <dbReference type="ARBA" id="ARBA00003213"/>
    </source>
</evidence>
<keyword evidence="8 10" id="KW-0460">Magnesium</keyword>
<dbReference type="InterPro" id="IPR027417">
    <property type="entry name" value="P-loop_NTPase"/>
</dbReference>
<evidence type="ECO:0000256" key="1">
    <source>
        <dbReference type="ARBA" id="ARBA00001946"/>
    </source>
</evidence>
<evidence type="ECO:0000256" key="7">
    <source>
        <dbReference type="ARBA" id="ARBA00022840"/>
    </source>
</evidence>
<dbReference type="InterPro" id="IPR039657">
    <property type="entry name" value="Dimethylallyltransferase"/>
</dbReference>
<dbReference type="GO" id="GO:0005524">
    <property type="term" value="F:ATP binding"/>
    <property type="evidence" value="ECO:0007669"/>
    <property type="project" value="UniProtKB-UniRule"/>
</dbReference>
<comment type="caution">
    <text evidence="14">The sequence shown here is derived from an EMBL/GenBank/DDBJ whole genome shotgun (WGS) entry which is preliminary data.</text>
</comment>
<evidence type="ECO:0000313" key="14">
    <source>
        <dbReference type="EMBL" id="OBQ46077.1"/>
    </source>
</evidence>
<keyword evidence="15" id="KW-1185">Reference proteome</keyword>